<organism evidence="1">
    <name type="scientific">Apis mellifera</name>
    <name type="common">Honeybee</name>
    <dbReference type="NCBI Taxonomy" id="7460"/>
    <lineage>
        <taxon>Eukaryota</taxon>
        <taxon>Metazoa</taxon>
        <taxon>Ecdysozoa</taxon>
        <taxon>Arthropoda</taxon>
        <taxon>Hexapoda</taxon>
        <taxon>Insecta</taxon>
        <taxon>Pterygota</taxon>
        <taxon>Neoptera</taxon>
        <taxon>Endopterygota</taxon>
        <taxon>Hymenoptera</taxon>
        <taxon>Apocrita</taxon>
        <taxon>Aculeata</taxon>
        <taxon>Apoidea</taxon>
        <taxon>Anthophila</taxon>
        <taxon>Apidae</taxon>
        <taxon>Apis</taxon>
    </lineage>
</organism>
<evidence type="ECO:0000313" key="1">
    <source>
        <dbReference type="EnsemblMetazoa" id="XP_003250834"/>
    </source>
</evidence>
<dbReference type="AlphaFoldDB" id="A0A7M7GEM1"/>
<dbReference type="EnsemblMetazoa" id="XM_003250786">
    <property type="protein sequence ID" value="XP_003250834"/>
    <property type="gene ID" value="LOC100577748"/>
</dbReference>
<sequence>MQRWCRHDWTSNLDNRSREFRVRERREVVVLPMQHQLEEQAHEGVQRSLPVILFRFNSLPSKRVAPLFEKHHRLWRRAGDGTRLRAVTRNRWILPTNGTFSRIQH</sequence>
<evidence type="ECO:0000313" key="2">
    <source>
        <dbReference type="Proteomes" id="UP000005203"/>
    </source>
</evidence>
<reference evidence="3" key="2">
    <citation type="submission" date="2025-04" db="UniProtKB">
        <authorList>
            <consortium name="RefSeq"/>
        </authorList>
    </citation>
    <scope>IDENTIFICATION</scope>
    <source>
        <strain evidence="3">DH4</strain>
        <tissue evidence="3">Whole body</tissue>
    </source>
</reference>
<name>A0A7M7GEM1_APIME</name>
<gene>
    <name evidence="3" type="primary">LOC100577748</name>
</gene>
<dbReference type="RefSeq" id="XP_003250834.2">
    <property type="nucleotide sequence ID" value="XM_003250786.4"/>
</dbReference>
<dbReference type="KEGG" id="ame:100577748"/>
<dbReference type="Proteomes" id="UP000005203">
    <property type="component" value="Linkage group LG10"/>
</dbReference>
<accession>A0A7M7GEM1</accession>
<proteinExistence type="predicted"/>
<reference evidence="1" key="1">
    <citation type="submission" date="2021-01" db="UniProtKB">
        <authorList>
            <consortium name="EnsemblMetazoa"/>
        </authorList>
    </citation>
    <scope>IDENTIFICATION</scope>
    <source>
        <strain evidence="1">DH4</strain>
    </source>
</reference>
<evidence type="ECO:0000313" key="3">
    <source>
        <dbReference type="RefSeq" id="XP_003250834.2"/>
    </source>
</evidence>
<dbReference type="OrthoDB" id="7663715at2759"/>
<protein>
    <submittedName>
        <fullName evidence="3">Uncharacterized protein LOC100577748 isoform X3</fullName>
    </submittedName>
</protein>
<keyword evidence="2" id="KW-1185">Reference proteome</keyword>
<accession>A0A8B6XTX7</accession>
<dbReference type="GeneID" id="100577748"/>